<keyword evidence="11" id="KW-0472">Membrane</keyword>
<dbReference type="SMART" id="SM00387">
    <property type="entry name" value="HATPase_c"/>
    <property type="match status" value="1"/>
</dbReference>
<dbReference type="Proteomes" id="UP001179121">
    <property type="component" value="Chromosome"/>
</dbReference>
<dbReference type="SMART" id="SM00388">
    <property type="entry name" value="HisKA"/>
    <property type="match status" value="1"/>
</dbReference>
<evidence type="ECO:0000256" key="1">
    <source>
        <dbReference type="ARBA" id="ARBA00000085"/>
    </source>
</evidence>
<dbReference type="Pfam" id="PF00512">
    <property type="entry name" value="HisKA"/>
    <property type="match status" value="1"/>
</dbReference>
<dbReference type="FunFam" id="3.30.565.10:FF:000037">
    <property type="entry name" value="Hybrid sensor histidine kinase/response regulator"/>
    <property type="match status" value="1"/>
</dbReference>
<dbReference type="CDD" id="cd00082">
    <property type="entry name" value="HisKA"/>
    <property type="match status" value="1"/>
</dbReference>
<dbReference type="InterPro" id="IPR036097">
    <property type="entry name" value="HisK_dim/P_sf"/>
</dbReference>
<dbReference type="FunFam" id="1.10.287.130:FF:000001">
    <property type="entry name" value="Two-component sensor histidine kinase"/>
    <property type="match status" value="1"/>
</dbReference>
<feature type="transmembrane region" description="Helical" evidence="11">
    <location>
        <begin position="247"/>
        <end position="269"/>
    </location>
</feature>
<dbReference type="PANTHER" id="PTHR43711:SF31">
    <property type="entry name" value="HISTIDINE KINASE"/>
    <property type="match status" value="1"/>
</dbReference>
<evidence type="ECO:0000256" key="3">
    <source>
        <dbReference type="ARBA" id="ARBA00012438"/>
    </source>
</evidence>
<evidence type="ECO:0000256" key="2">
    <source>
        <dbReference type="ARBA" id="ARBA00004370"/>
    </source>
</evidence>
<evidence type="ECO:0000259" key="12">
    <source>
        <dbReference type="PROSITE" id="PS50109"/>
    </source>
</evidence>
<dbReference type="InterPro" id="IPR029016">
    <property type="entry name" value="GAF-like_dom_sf"/>
</dbReference>
<comment type="catalytic activity">
    <reaction evidence="1">
        <text>ATP + protein L-histidine = ADP + protein N-phospho-L-histidine.</text>
        <dbReference type="EC" id="2.7.13.3"/>
    </reaction>
</comment>
<evidence type="ECO:0000256" key="9">
    <source>
        <dbReference type="ARBA" id="ARBA00023012"/>
    </source>
</evidence>
<dbReference type="PROSITE" id="PS50109">
    <property type="entry name" value="HIS_KIN"/>
    <property type="match status" value="1"/>
</dbReference>
<accession>A0AA86T9N1</accession>
<evidence type="ECO:0000256" key="7">
    <source>
        <dbReference type="ARBA" id="ARBA00022777"/>
    </source>
</evidence>
<dbReference type="InterPro" id="IPR003594">
    <property type="entry name" value="HATPase_dom"/>
</dbReference>
<keyword evidence="11" id="KW-1133">Transmembrane helix</keyword>
<keyword evidence="15" id="KW-1185">Reference proteome</keyword>
<dbReference type="EC" id="2.7.13.3" evidence="3"/>
<dbReference type="SUPFAM" id="SSF55874">
    <property type="entry name" value="ATPase domain of HSP90 chaperone/DNA topoisomerase II/histidine kinase"/>
    <property type="match status" value="1"/>
</dbReference>
<evidence type="ECO:0000256" key="4">
    <source>
        <dbReference type="ARBA" id="ARBA00022553"/>
    </source>
</evidence>
<dbReference type="InterPro" id="IPR003018">
    <property type="entry name" value="GAF"/>
</dbReference>
<dbReference type="InterPro" id="IPR003660">
    <property type="entry name" value="HAMP_dom"/>
</dbReference>
<dbReference type="SUPFAM" id="SSF158472">
    <property type="entry name" value="HAMP domain-like"/>
    <property type="match status" value="1"/>
</dbReference>
<dbReference type="PROSITE" id="PS50885">
    <property type="entry name" value="HAMP"/>
    <property type="match status" value="1"/>
</dbReference>
<keyword evidence="9" id="KW-0902">Two-component regulatory system</keyword>
<dbReference type="Gene3D" id="3.30.565.10">
    <property type="entry name" value="Histidine kinase-like ATPase, C-terminal domain"/>
    <property type="match status" value="1"/>
</dbReference>
<dbReference type="AlphaFoldDB" id="A0AA86T9N1"/>
<evidence type="ECO:0000256" key="10">
    <source>
        <dbReference type="SAM" id="Coils"/>
    </source>
</evidence>
<keyword evidence="6" id="KW-0547">Nucleotide-binding</keyword>
<organism evidence="14 15">
    <name type="scientific">Nitrospira tepida</name>
    <dbReference type="NCBI Taxonomy" id="2973512"/>
    <lineage>
        <taxon>Bacteria</taxon>
        <taxon>Pseudomonadati</taxon>
        <taxon>Nitrospirota</taxon>
        <taxon>Nitrospiria</taxon>
        <taxon>Nitrospirales</taxon>
        <taxon>Nitrospiraceae</taxon>
        <taxon>Nitrospira</taxon>
    </lineage>
</organism>
<gene>
    <name evidence="14" type="ORF">DNFV4_00841</name>
</gene>
<keyword evidence="4" id="KW-0597">Phosphoprotein</keyword>
<dbReference type="SMART" id="SM00304">
    <property type="entry name" value="HAMP"/>
    <property type="match status" value="1"/>
</dbReference>
<dbReference type="KEGG" id="nti:DNFV4_00841"/>
<evidence type="ECO:0000313" key="14">
    <source>
        <dbReference type="EMBL" id="CAI4030413.1"/>
    </source>
</evidence>
<dbReference type="GO" id="GO:0016020">
    <property type="term" value="C:membrane"/>
    <property type="evidence" value="ECO:0007669"/>
    <property type="project" value="UniProtKB-SubCell"/>
</dbReference>
<dbReference type="SUPFAM" id="SSF55781">
    <property type="entry name" value="GAF domain-like"/>
    <property type="match status" value="1"/>
</dbReference>
<comment type="subcellular location">
    <subcellularLocation>
        <location evidence="2">Membrane</location>
    </subcellularLocation>
</comment>
<evidence type="ECO:0000256" key="11">
    <source>
        <dbReference type="SAM" id="Phobius"/>
    </source>
</evidence>
<feature type="coiled-coil region" evidence="10">
    <location>
        <begin position="504"/>
        <end position="538"/>
    </location>
</feature>
<dbReference type="Gene3D" id="3.30.450.40">
    <property type="match status" value="1"/>
</dbReference>
<dbReference type="Pfam" id="PF02518">
    <property type="entry name" value="HATPase_c"/>
    <property type="match status" value="1"/>
</dbReference>
<evidence type="ECO:0000256" key="5">
    <source>
        <dbReference type="ARBA" id="ARBA00022679"/>
    </source>
</evidence>
<dbReference type="PRINTS" id="PR00344">
    <property type="entry name" value="BCTRLSENSOR"/>
</dbReference>
<dbReference type="Pfam" id="PF01590">
    <property type="entry name" value="GAF"/>
    <property type="match status" value="1"/>
</dbReference>
<dbReference type="EMBL" id="OX365700">
    <property type="protein sequence ID" value="CAI4030413.1"/>
    <property type="molecule type" value="Genomic_DNA"/>
</dbReference>
<dbReference type="CDD" id="cd06225">
    <property type="entry name" value="HAMP"/>
    <property type="match status" value="1"/>
</dbReference>
<evidence type="ECO:0000256" key="6">
    <source>
        <dbReference type="ARBA" id="ARBA00022741"/>
    </source>
</evidence>
<feature type="domain" description="Histidine kinase" evidence="12">
    <location>
        <begin position="545"/>
        <end position="764"/>
    </location>
</feature>
<dbReference type="SUPFAM" id="SSF47384">
    <property type="entry name" value="Homodimeric domain of signal transducing histidine kinase"/>
    <property type="match status" value="1"/>
</dbReference>
<keyword evidence="8" id="KW-0067">ATP-binding</keyword>
<proteinExistence type="predicted"/>
<feature type="transmembrane region" description="Helical" evidence="11">
    <location>
        <begin position="26"/>
        <end position="47"/>
    </location>
</feature>
<dbReference type="InterPro" id="IPR050736">
    <property type="entry name" value="Sensor_HK_Regulatory"/>
</dbReference>
<dbReference type="SMART" id="SM00065">
    <property type="entry name" value="GAF"/>
    <property type="match status" value="1"/>
</dbReference>
<dbReference type="CDD" id="cd16922">
    <property type="entry name" value="HATPase_EvgS-ArcB-TorS-like"/>
    <property type="match status" value="1"/>
</dbReference>
<dbReference type="GO" id="GO:0005524">
    <property type="term" value="F:ATP binding"/>
    <property type="evidence" value="ECO:0007669"/>
    <property type="project" value="UniProtKB-KW"/>
</dbReference>
<evidence type="ECO:0000313" key="15">
    <source>
        <dbReference type="Proteomes" id="UP001179121"/>
    </source>
</evidence>
<dbReference type="InterPro" id="IPR036890">
    <property type="entry name" value="HATPase_C_sf"/>
</dbReference>
<keyword evidence="11" id="KW-0812">Transmembrane</keyword>
<evidence type="ECO:0000256" key="8">
    <source>
        <dbReference type="ARBA" id="ARBA00022840"/>
    </source>
</evidence>
<protein>
    <recommendedName>
        <fullName evidence="3">histidine kinase</fullName>
        <ecNumber evidence="3">2.7.13.3</ecNumber>
    </recommendedName>
</protein>
<dbReference type="Gene3D" id="1.10.287.130">
    <property type="match status" value="1"/>
</dbReference>
<dbReference type="Pfam" id="PF00672">
    <property type="entry name" value="HAMP"/>
    <property type="match status" value="1"/>
</dbReference>
<dbReference type="InterPro" id="IPR004358">
    <property type="entry name" value="Sig_transdc_His_kin-like_C"/>
</dbReference>
<dbReference type="InterPro" id="IPR003661">
    <property type="entry name" value="HisK_dim/P_dom"/>
</dbReference>
<dbReference type="PANTHER" id="PTHR43711">
    <property type="entry name" value="TWO-COMPONENT HISTIDINE KINASE"/>
    <property type="match status" value="1"/>
</dbReference>
<keyword evidence="7 14" id="KW-0418">Kinase</keyword>
<dbReference type="GO" id="GO:0000155">
    <property type="term" value="F:phosphorelay sensor kinase activity"/>
    <property type="evidence" value="ECO:0007669"/>
    <property type="project" value="InterPro"/>
</dbReference>
<dbReference type="Gene3D" id="6.10.340.10">
    <property type="match status" value="1"/>
</dbReference>
<keyword evidence="10" id="KW-0175">Coiled coil</keyword>
<dbReference type="InterPro" id="IPR005467">
    <property type="entry name" value="His_kinase_dom"/>
</dbReference>
<name>A0AA86T9N1_9BACT</name>
<reference evidence="14" key="1">
    <citation type="submission" date="2022-10" db="EMBL/GenBank/DDBJ databases">
        <authorList>
            <person name="Koch H."/>
        </authorList>
    </citation>
    <scope>NUCLEOTIDE SEQUENCE</scope>
    <source>
        <strain evidence="14">DNF</strain>
    </source>
</reference>
<feature type="domain" description="HAMP" evidence="13">
    <location>
        <begin position="271"/>
        <end position="323"/>
    </location>
</feature>
<sequence length="774" mass="85043">MTSPRSQIPAAGPGLPGRFLSLRTRFVVFFSLIIIVTCSGLSWYFLYNKQATMTQQLTNIGRILVKNLTFNPRVRFAIATEDLLTLTEFADVALAVEDVVYVVISDSEGKPLVAKTKGAFTDGTHRVRSPKTPLYPDPTLAPRLLQTSTTEPILSYMAAREGSDPQVRVAERGNPLWPSAVGGEGVYDLALPVTKPADRDLLLEGPSLESQETLAPPRKGAETSPRIYGLIQVGLSESRLSQALMEAVRTSALLTMLIILGGIAGTILLTNRIITPLRSLAVIARRISGGDLSATVQPTTDDEVGELTTTFNSMTQSLKDRDQAISRNLETISRQVRQLTTLNQAGAVITSTLELDRLLSTVLQLLTDNLGFARMALFFYDQESGHARLVRVSGIPEDIVRLWGQIDIPVRDQDTLGAETLIRGKPLLVQDLEAVSERVYPPALDIMRRIQVRSFVMAPLRTQQRILGYLAGDRGDSRCTQEDLDLLTTVASHVAVAIDNARTYHQLENLTESLEHRVRERTQELLAANERLRELDKLRSAFVSIVSHELRTPMTAIRGYVDNMLDGLTGPLTDKQSHYLNRVKFNADRLTHMIAELLDLSRIEAGRVEVHWSSVNLTELVEEVVDDLRRPASEKGIAIETRSVGSTLVVRADRDKLGQILTNLVGNASKFTPRGGRITVETSLVEPEQVQISVTDTGCGIPPDELPKVFERFFRGGAVPPEARGAGLGLSIVKSLVELHRGRVSVESRVGEGTTFFVTLPINQPDQPRPGGTA</sequence>
<keyword evidence="5" id="KW-0808">Transferase</keyword>
<evidence type="ECO:0000259" key="13">
    <source>
        <dbReference type="PROSITE" id="PS50885"/>
    </source>
</evidence>